<sequence length="93" mass="10842">MPEIYGVSHKMLYNVGRSVLRILLEINYSKSVAFPLHGGKMNGSDGQQVKQYVITELHMNWFDSHSTGYIKYRGYPIWFATHQRDVYTSELLE</sequence>
<accession>A0A0C9MKS3</accession>
<dbReference type="STRING" id="91626.A0A0C9MKS3"/>
<proteinExistence type="predicted"/>
<organism evidence="1">
    <name type="scientific">Mucor ambiguus</name>
    <dbReference type="NCBI Taxonomy" id="91626"/>
    <lineage>
        <taxon>Eukaryota</taxon>
        <taxon>Fungi</taxon>
        <taxon>Fungi incertae sedis</taxon>
        <taxon>Mucoromycota</taxon>
        <taxon>Mucoromycotina</taxon>
        <taxon>Mucoromycetes</taxon>
        <taxon>Mucorales</taxon>
        <taxon>Mucorineae</taxon>
        <taxon>Mucoraceae</taxon>
        <taxon>Mucor</taxon>
    </lineage>
</organism>
<name>A0A0C9MKS3_9FUNG</name>
<keyword evidence="2" id="KW-1185">Reference proteome</keyword>
<dbReference type="EMBL" id="DF836479">
    <property type="protein sequence ID" value="GAN08139.1"/>
    <property type="molecule type" value="Genomic_DNA"/>
</dbReference>
<gene>
    <name evidence="1" type="ORF">MAM1_0190c07646</name>
</gene>
<dbReference type="AlphaFoldDB" id="A0A0C9MKS3"/>
<dbReference type="Proteomes" id="UP000053815">
    <property type="component" value="Unassembled WGS sequence"/>
</dbReference>
<evidence type="ECO:0000313" key="1">
    <source>
        <dbReference type="EMBL" id="GAN08139.1"/>
    </source>
</evidence>
<reference evidence="1" key="1">
    <citation type="submission" date="2014-09" db="EMBL/GenBank/DDBJ databases">
        <title>Draft genome sequence of an oleaginous Mucoromycotina fungus Mucor ambiguus NBRC6742.</title>
        <authorList>
            <person name="Takeda I."/>
            <person name="Yamane N."/>
            <person name="Morita T."/>
            <person name="Tamano K."/>
            <person name="Machida M."/>
            <person name="Baker S."/>
            <person name="Koike H."/>
        </authorList>
    </citation>
    <scope>NUCLEOTIDE SEQUENCE</scope>
    <source>
        <strain evidence="1">NBRC 6742</strain>
    </source>
</reference>
<protein>
    <submittedName>
        <fullName evidence="1">Uncharacterized protein</fullName>
    </submittedName>
</protein>
<evidence type="ECO:0000313" key="2">
    <source>
        <dbReference type="Proteomes" id="UP000053815"/>
    </source>
</evidence>